<evidence type="ECO:0000256" key="1">
    <source>
        <dbReference type="SAM" id="MobiDB-lite"/>
    </source>
</evidence>
<proteinExistence type="predicted"/>
<protein>
    <submittedName>
        <fullName evidence="2">Uncharacterized protein</fullName>
    </submittedName>
</protein>
<gene>
    <name evidence="2" type="ORF">FHS81_003573</name>
</gene>
<name>A0A7W6EIU7_9HYPH</name>
<evidence type="ECO:0000313" key="3">
    <source>
        <dbReference type="Proteomes" id="UP000537592"/>
    </source>
</evidence>
<keyword evidence="3" id="KW-1185">Reference proteome</keyword>
<reference evidence="2 3" key="1">
    <citation type="submission" date="2020-08" db="EMBL/GenBank/DDBJ databases">
        <title>Genomic Encyclopedia of Type Strains, Phase IV (KMG-IV): sequencing the most valuable type-strain genomes for metagenomic binning, comparative biology and taxonomic classification.</title>
        <authorList>
            <person name="Goeker M."/>
        </authorList>
    </citation>
    <scope>NUCLEOTIDE SEQUENCE [LARGE SCALE GENOMIC DNA]</scope>
    <source>
        <strain evidence="2 3">DSM 28760</strain>
    </source>
</reference>
<dbReference type="AlphaFoldDB" id="A0A7W6EIU7"/>
<accession>A0A7W6EIU7</accession>
<dbReference type="Proteomes" id="UP000537592">
    <property type="component" value="Unassembled WGS sequence"/>
</dbReference>
<sequence>MNSEIVFAIERYLNALDSDGANEFGHHGPVAASRTDALPGVNPTTQG</sequence>
<comment type="caution">
    <text evidence="2">The sequence shown here is derived from an EMBL/GenBank/DDBJ whole genome shotgun (WGS) entry which is preliminary data.</text>
</comment>
<evidence type="ECO:0000313" key="2">
    <source>
        <dbReference type="EMBL" id="MBB3811458.1"/>
    </source>
</evidence>
<dbReference type="EMBL" id="JACICC010000020">
    <property type="protein sequence ID" value="MBB3811458.1"/>
    <property type="molecule type" value="Genomic_DNA"/>
</dbReference>
<feature type="region of interest" description="Disordered" evidence="1">
    <location>
        <begin position="23"/>
        <end position="47"/>
    </location>
</feature>
<organism evidence="2 3">
    <name type="scientific">Pseudochelatococcus contaminans</name>
    <dbReference type="NCBI Taxonomy" id="1538103"/>
    <lineage>
        <taxon>Bacteria</taxon>
        <taxon>Pseudomonadati</taxon>
        <taxon>Pseudomonadota</taxon>
        <taxon>Alphaproteobacteria</taxon>
        <taxon>Hyphomicrobiales</taxon>
        <taxon>Chelatococcaceae</taxon>
        <taxon>Pseudochelatococcus</taxon>
    </lineage>
</organism>